<proteinExistence type="inferred from homology"/>
<evidence type="ECO:0000256" key="1">
    <source>
        <dbReference type="ARBA" id="ARBA00009156"/>
    </source>
</evidence>
<dbReference type="Proteomes" id="UP001171916">
    <property type="component" value="Unassembled WGS sequence"/>
</dbReference>
<name>A0ABT7Y903_9BACT</name>
<evidence type="ECO:0000256" key="2">
    <source>
        <dbReference type="ARBA" id="ARBA00022679"/>
    </source>
</evidence>
<dbReference type="EMBL" id="JAUEPH010000001">
    <property type="protein sequence ID" value="MDN3202946.1"/>
    <property type="molecule type" value="Genomic_DNA"/>
</dbReference>
<dbReference type="InterPro" id="IPR050406">
    <property type="entry name" value="FGGY_Carb_Kinase"/>
</dbReference>
<feature type="domain" description="Carbohydrate kinase FGGY N-terminal" evidence="4">
    <location>
        <begin position="7"/>
        <end position="214"/>
    </location>
</feature>
<evidence type="ECO:0000313" key="5">
    <source>
        <dbReference type="EMBL" id="MDN3202946.1"/>
    </source>
</evidence>
<dbReference type="RefSeq" id="WP_289998501.1">
    <property type="nucleotide sequence ID" value="NZ_JAUEPH010000001.1"/>
</dbReference>
<keyword evidence="3 5" id="KW-0418">Kinase</keyword>
<dbReference type="InterPro" id="IPR018484">
    <property type="entry name" value="FGGY_N"/>
</dbReference>
<evidence type="ECO:0000313" key="6">
    <source>
        <dbReference type="Proteomes" id="UP001171916"/>
    </source>
</evidence>
<keyword evidence="6" id="KW-1185">Reference proteome</keyword>
<dbReference type="Pfam" id="PF00370">
    <property type="entry name" value="FGGY_N"/>
    <property type="match status" value="1"/>
</dbReference>
<comment type="caution">
    <text evidence="5">The sequence shown here is derived from an EMBL/GenBank/DDBJ whole genome shotgun (WGS) entry which is preliminary data.</text>
</comment>
<evidence type="ECO:0000259" key="4">
    <source>
        <dbReference type="Pfam" id="PF00370"/>
    </source>
</evidence>
<evidence type="ECO:0000256" key="3">
    <source>
        <dbReference type="ARBA" id="ARBA00022777"/>
    </source>
</evidence>
<sequence>MKEVTAIFDIGKTNKKFFLLDKDLNEVYKVYTRFEEIPDDDGFMSENLPELVRWVKETFESVHKDPTYKITHVNISTYGASMVHLDENQEPVVPFYNYLKPMPEGFEDRFLSFFGTKENFELTTASPYLGFLNSGLQLYYLKYYKPHLFEKVKWSVHFPQYLSSLFTGRLLSDYTSIGCHTGLWDFKKNSYAEWVRHEGFDEKFPPIVASKTVFKKDDINFGVGIHDSSSALVPYVDANREPFALISTGTWSICMNVYNNSELTKSELNSDCLHFVRPDGQSIKASRLFLGDHLRTTVKRMAKHFKVSYELYKDIKWDENQKDQRESSDQMLFDHETLKPERFGFKNGSDSNFAKFNTFEEAVHHLFNELTDLQIASLNLAIGKSGVKKIFIDGGFSSSEVFTNYLARKLPQYEIYSSSFPLGSTLGAALIMQKKTLSEDFLDNVYEVQKIQPKQIK</sequence>
<reference evidence="5" key="1">
    <citation type="submission" date="2023-06" db="EMBL/GenBank/DDBJ databases">
        <title>Robiginitalea aurantiacus sp. nov. and Algoriphagus sediminis sp. nov., isolated from coastal sediment.</title>
        <authorList>
            <person name="Zhou Z.Y."/>
            <person name="An J."/>
            <person name="Jia Y.W."/>
            <person name="Du Z.J."/>
        </authorList>
    </citation>
    <scope>NUCLEOTIDE SEQUENCE</scope>
    <source>
        <strain evidence="5">C2-7</strain>
    </source>
</reference>
<accession>A0ABT7Y903</accession>
<comment type="similarity">
    <text evidence="1">Belongs to the FGGY kinase family.</text>
</comment>
<protein>
    <submittedName>
        <fullName evidence="5">FGGY family carbohydrate kinase</fullName>
    </submittedName>
</protein>
<dbReference type="InterPro" id="IPR043129">
    <property type="entry name" value="ATPase_NBD"/>
</dbReference>
<organism evidence="5 6">
    <name type="scientific">Algoriphagus sediminis</name>
    <dbReference type="NCBI Taxonomy" id="3057113"/>
    <lineage>
        <taxon>Bacteria</taxon>
        <taxon>Pseudomonadati</taxon>
        <taxon>Bacteroidota</taxon>
        <taxon>Cytophagia</taxon>
        <taxon>Cytophagales</taxon>
        <taxon>Cyclobacteriaceae</taxon>
        <taxon>Algoriphagus</taxon>
    </lineage>
</organism>
<dbReference type="Gene3D" id="3.30.420.40">
    <property type="match status" value="2"/>
</dbReference>
<keyword evidence="2" id="KW-0808">Transferase</keyword>
<dbReference type="PANTHER" id="PTHR43095">
    <property type="entry name" value="SUGAR KINASE"/>
    <property type="match status" value="1"/>
</dbReference>
<gene>
    <name evidence="5" type="ORF">QVH07_02240</name>
</gene>
<dbReference type="SUPFAM" id="SSF53067">
    <property type="entry name" value="Actin-like ATPase domain"/>
    <property type="match status" value="2"/>
</dbReference>
<dbReference type="GO" id="GO:0016301">
    <property type="term" value="F:kinase activity"/>
    <property type="evidence" value="ECO:0007669"/>
    <property type="project" value="UniProtKB-KW"/>
</dbReference>